<dbReference type="Proteomes" id="UP001235939">
    <property type="component" value="Chromosome 08"/>
</dbReference>
<dbReference type="Gene3D" id="2.130.10.10">
    <property type="entry name" value="YVTN repeat-like/Quinoprotein amine dehydrogenase"/>
    <property type="match status" value="1"/>
</dbReference>
<dbReference type="InterPro" id="IPR015943">
    <property type="entry name" value="WD40/YVTN_repeat-like_dom_sf"/>
</dbReference>
<evidence type="ECO:0000256" key="1">
    <source>
        <dbReference type="ARBA" id="ARBA00022737"/>
    </source>
</evidence>
<evidence type="ECO:0000259" key="2">
    <source>
        <dbReference type="Pfam" id="PF15902"/>
    </source>
</evidence>
<gene>
    <name evidence="3" type="ORF">LAZ67_8003672</name>
</gene>
<dbReference type="Pfam" id="PF15902">
    <property type="entry name" value="Sortilin-Vps10"/>
    <property type="match status" value="1"/>
</dbReference>
<evidence type="ECO:0000313" key="4">
    <source>
        <dbReference type="Proteomes" id="UP001235939"/>
    </source>
</evidence>
<dbReference type="PANTHER" id="PTHR12106:SF27">
    <property type="entry name" value="SORTILIN-RELATED RECEPTOR"/>
    <property type="match status" value="1"/>
</dbReference>
<proteinExistence type="predicted"/>
<dbReference type="PANTHER" id="PTHR12106">
    <property type="entry name" value="SORTILIN RELATED"/>
    <property type="match status" value="1"/>
</dbReference>
<dbReference type="InterPro" id="IPR031778">
    <property type="entry name" value="Sortilin_N"/>
</dbReference>
<dbReference type="EMBL" id="CP092870">
    <property type="protein sequence ID" value="UYV71549.1"/>
    <property type="molecule type" value="Genomic_DNA"/>
</dbReference>
<dbReference type="SUPFAM" id="SSF110296">
    <property type="entry name" value="Oligoxyloglucan reducing end-specific cellobiohydrolase"/>
    <property type="match status" value="1"/>
</dbReference>
<accession>A0ABY6KRR0</accession>
<name>A0ABY6KRR0_9ARAC</name>
<feature type="domain" description="Sortilin N-terminal" evidence="2">
    <location>
        <begin position="108"/>
        <end position="222"/>
    </location>
</feature>
<evidence type="ECO:0000313" key="3">
    <source>
        <dbReference type="EMBL" id="UYV71549.1"/>
    </source>
</evidence>
<organism evidence="3 4">
    <name type="scientific">Cordylochernes scorpioides</name>
    <dbReference type="NCBI Taxonomy" id="51811"/>
    <lineage>
        <taxon>Eukaryota</taxon>
        <taxon>Metazoa</taxon>
        <taxon>Ecdysozoa</taxon>
        <taxon>Arthropoda</taxon>
        <taxon>Chelicerata</taxon>
        <taxon>Arachnida</taxon>
        <taxon>Pseudoscorpiones</taxon>
        <taxon>Cheliferoidea</taxon>
        <taxon>Chernetidae</taxon>
        <taxon>Cordylochernes</taxon>
    </lineage>
</organism>
<dbReference type="CDD" id="cd15482">
    <property type="entry name" value="Sialidase_non-viral"/>
    <property type="match status" value="1"/>
</dbReference>
<protein>
    <submittedName>
        <fullName evidence="3">SORL1</fullName>
    </submittedName>
</protein>
<reference evidence="3 4" key="1">
    <citation type="submission" date="2022-01" db="EMBL/GenBank/DDBJ databases">
        <title>A chromosomal length assembly of Cordylochernes scorpioides.</title>
        <authorList>
            <person name="Zeh D."/>
            <person name="Zeh J."/>
        </authorList>
    </citation>
    <scope>NUCLEOTIDE SEQUENCE [LARGE SCALE GENOMIC DNA]</scope>
    <source>
        <strain evidence="3">IN4F17</strain>
        <tissue evidence="3">Whole Body</tissue>
    </source>
</reference>
<keyword evidence="4" id="KW-1185">Reference proteome</keyword>
<feature type="non-terminal residue" evidence="3">
    <location>
        <position position="1"/>
    </location>
</feature>
<keyword evidence="1" id="KW-0677">Repeat</keyword>
<dbReference type="InterPro" id="IPR050310">
    <property type="entry name" value="VPS10-sortilin"/>
</dbReference>
<sequence length="223" mass="25547">MSWAMKFSITLHTHQTSHLPTTTFQTPSQLLGGKCFRNQDDAKMAFNDFIASRTPEFYQHGMNHGSSEPKFHLNDSHEQMLVHWVGKDGNVVVCLTRDRILMANSKTTVYISRDNGRTFTVVDKMTISPEKPAIINKAFTSPIVKDLIIFTDVIHNCIFTTSDTGQTFQRNFVPFKPDVISFHPLNQNVILATDTDDFFRKLWLSDDFGITWTEIQMGVKSFY</sequence>